<organism evidence="2 3">
    <name type="scientific">Amycolatopsis eburnea</name>
    <dbReference type="NCBI Taxonomy" id="2267691"/>
    <lineage>
        <taxon>Bacteria</taxon>
        <taxon>Bacillati</taxon>
        <taxon>Actinomycetota</taxon>
        <taxon>Actinomycetes</taxon>
        <taxon>Pseudonocardiales</taxon>
        <taxon>Pseudonocardiaceae</taxon>
        <taxon>Amycolatopsis</taxon>
    </lineage>
</organism>
<name>A0A3R9EQA7_9PSEU</name>
<gene>
    <name evidence="2" type="ORF">EIY87_24850</name>
</gene>
<keyword evidence="1" id="KW-0812">Transmembrane</keyword>
<sequence>MLAGERGDDNVAAAVIFSAILLVAWAILQVAVVLLGRGVALEAARDGVHAARLPPVNTATAASAAAGYVTRATGSWLTDVAAHAESDGRIVTVTVTGQAVSLVPFAHFPIRQTSSGPIEELTR</sequence>
<dbReference type="RefSeq" id="WP_125312305.1">
    <property type="nucleotide sequence ID" value="NZ_RSEC01000055.1"/>
</dbReference>
<evidence type="ECO:0000313" key="2">
    <source>
        <dbReference type="EMBL" id="RSD14811.1"/>
    </source>
</evidence>
<dbReference type="EMBL" id="RSEC01000055">
    <property type="protein sequence ID" value="RSD14811.1"/>
    <property type="molecule type" value="Genomic_DNA"/>
</dbReference>
<evidence type="ECO:0008006" key="4">
    <source>
        <dbReference type="Google" id="ProtNLM"/>
    </source>
</evidence>
<keyword evidence="1" id="KW-1133">Transmembrane helix</keyword>
<keyword evidence="3" id="KW-1185">Reference proteome</keyword>
<feature type="transmembrane region" description="Helical" evidence="1">
    <location>
        <begin position="12"/>
        <end position="35"/>
    </location>
</feature>
<keyword evidence="1" id="KW-0472">Membrane</keyword>
<dbReference type="AlphaFoldDB" id="A0A3R9EQA7"/>
<proteinExistence type="predicted"/>
<evidence type="ECO:0000313" key="3">
    <source>
        <dbReference type="Proteomes" id="UP000267081"/>
    </source>
</evidence>
<comment type="caution">
    <text evidence="2">The sequence shown here is derived from an EMBL/GenBank/DDBJ whole genome shotgun (WGS) entry which is preliminary data.</text>
</comment>
<dbReference type="OrthoDB" id="3629141at2"/>
<dbReference type="Proteomes" id="UP000267081">
    <property type="component" value="Unassembled WGS sequence"/>
</dbReference>
<reference evidence="2 3" key="1">
    <citation type="submission" date="2018-12" db="EMBL/GenBank/DDBJ databases">
        <title>Amycolatopsis eburnea sp. nov. actinomycete associate with arbuscular mycorrhiza fungal spore.</title>
        <authorList>
            <person name="Lumyong S."/>
            <person name="Chaiya L."/>
        </authorList>
    </citation>
    <scope>NUCLEOTIDE SEQUENCE [LARGE SCALE GENOMIC DNA]</scope>
    <source>
        <strain evidence="2 3">GLM-1</strain>
    </source>
</reference>
<protein>
    <recommendedName>
        <fullName evidence="4">Pilus assembly protein</fullName>
    </recommendedName>
</protein>
<accession>A0A3R9EQA7</accession>
<evidence type="ECO:0000256" key="1">
    <source>
        <dbReference type="SAM" id="Phobius"/>
    </source>
</evidence>